<dbReference type="InterPro" id="IPR017850">
    <property type="entry name" value="Alkaline_phosphatase_core_sf"/>
</dbReference>
<dbReference type="InterPro" id="IPR013320">
    <property type="entry name" value="ConA-like_dom_sf"/>
</dbReference>
<evidence type="ECO:0000313" key="2">
    <source>
        <dbReference type="Proteomes" id="UP001597509"/>
    </source>
</evidence>
<name>A0ABW5Z482_9SPHI</name>
<dbReference type="RefSeq" id="WP_380923854.1">
    <property type="nucleotide sequence ID" value="NZ_JBHUPE010000013.1"/>
</dbReference>
<dbReference type="Gene3D" id="3.40.720.10">
    <property type="entry name" value="Alkaline Phosphatase, subunit A"/>
    <property type="match status" value="1"/>
</dbReference>
<dbReference type="Proteomes" id="UP001597509">
    <property type="component" value="Unassembled WGS sequence"/>
</dbReference>
<sequence length="575" mass="62659">MKREIKSKIGMKMLGVAAFIATILVSSSCNKDFVNKLPDSFKNDTLGVSDGSRRVLYLILDGVKGSVVESLGPKNISLITKRSMYSYDGLADFQRNNLTDAGAWTTMLTGVDYTKHQVQADDFSGFDNQKTPTIFSRLKVEKNNLRTVSFASATGLNNALAKDATEKKDLTNDAAVKDAVISELSTQDPSLLVAQFKGAKEAAGSDYSENNAAYTAAIGKLDDYIGEIMTALQARKTYNGENWLVIIASNKGGGVSGGEPGSNIYDDESRNTFVSFYNPKFTAANYAKPNVEALPYAGVGPRFASNNGSTNGLANLNSNTSIGNFGVSGAYTLMFKIRNDDDGDYYPMFVGKRNPGSTDVGPAGWSFLMGGGEFQVDWTGSPRPGGGINHADGVWHTMGFTIYHSGNSRRLNLFSDGVLRSTSDITNRNADNNFPLRIGTDARFNTNILVKDLVILNTALSDDEMIKYMRKEFGSDNPYFENAIGFWPGNESSGNKMYDHSGKGNHFDFSSTIQFANFMDISPNISPNISQSAFVAVPNNVDIPVMIYNWMNISVPKTWGLMGKFYNPTINLPKD</sequence>
<keyword evidence="2" id="KW-1185">Reference proteome</keyword>
<proteinExistence type="predicted"/>
<evidence type="ECO:0008006" key="3">
    <source>
        <dbReference type="Google" id="ProtNLM"/>
    </source>
</evidence>
<dbReference type="Gene3D" id="2.60.120.200">
    <property type="match status" value="1"/>
</dbReference>
<dbReference type="SUPFAM" id="SSF49899">
    <property type="entry name" value="Concanavalin A-like lectins/glucanases"/>
    <property type="match status" value="1"/>
</dbReference>
<protein>
    <recommendedName>
        <fullName evidence="3">Type I phosphodiesterase / nucleotide pyrophosphatase</fullName>
    </recommendedName>
</protein>
<reference evidence="2" key="1">
    <citation type="journal article" date="2019" name="Int. J. Syst. Evol. Microbiol.">
        <title>The Global Catalogue of Microorganisms (GCM) 10K type strain sequencing project: providing services to taxonomists for standard genome sequencing and annotation.</title>
        <authorList>
            <consortium name="The Broad Institute Genomics Platform"/>
            <consortium name="The Broad Institute Genome Sequencing Center for Infectious Disease"/>
            <person name="Wu L."/>
            <person name="Ma J."/>
        </authorList>
    </citation>
    <scope>NUCLEOTIDE SEQUENCE [LARGE SCALE GENOMIC DNA]</scope>
    <source>
        <strain evidence="2">KCTC 22209</strain>
    </source>
</reference>
<dbReference type="PROSITE" id="PS51257">
    <property type="entry name" value="PROKAR_LIPOPROTEIN"/>
    <property type="match status" value="1"/>
</dbReference>
<gene>
    <name evidence="1" type="ORF">ACFS6I_22230</name>
</gene>
<organism evidence="1 2">
    <name type="scientific">Sphingobacterium anhuiense</name>
    <dbReference type="NCBI Taxonomy" id="493780"/>
    <lineage>
        <taxon>Bacteria</taxon>
        <taxon>Pseudomonadati</taxon>
        <taxon>Bacteroidota</taxon>
        <taxon>Sphingobacteriia</taxon>
        <taxon>Sphingobacteriales</taxon>
        <taxon>Sphingobacteriaceae</taxon>
        <taxon>Sphingobacterium</taxon>
    </lineage>
</organism>
<dbReference type="EMBL" id="JBHUPE010000013">
    <property type="protein sequence ID" value="MFD2906662.1"/>
    <property type="molecule type" value="Genomic_DNA"/>
</dbReference>
<comment type="caution">
    <text evidence="1">The sequence shown here is derived from an EMBL/GenBank/DDBJ whole genome shotgun (WGS) entry which is preliminary data.</text>
</comment>
<accession>A0ABW5Z482</accession>
<dbReference type="SUPFAM" id="SSF53649">
    <property type="entry name" value="Alkaline phosphatase-like"/>
    <property type="match status" value="1"/>
</dbReference>
<evidence type="ECO:0000313" key="1">
    <source>
        <dbReference type="EMBL" id="MFD2906662.1"/>
    </source>
</evidence>